<reference evidence="1 2" key="1">
    <citation type="submission" date="2018-11" db="EMBL/GenBank/DDBJ databases">
        <title>Genome sequence of Saitozyma podzolica DSM 27192.</title>
        <authorList>
            <person name="Aliyu H."/>
            <person name="Gorte O."/>
            <person name="Ochsenreither K."/>
        </authorList>
    </citation>
    <scope>NUCLEOTIDE SEQUENCE [LARGE SCALE GENOMIC DNA]</scope>
    <source>
        <strain evidence="1 2">DSM 27192</strain>
    </source>
</reference>
<evidence type="ECO:0000313" key="1">
    <source>
        <dbReference type="EMBL" id="RSH83712.1"/>
    </source>
</evidence>
<sequence length="52" mass="5954">MKPPLRGPHWSSQKSATGFSSLADKIEDYSLLRTRMQGWTEVGTPALQRLHW</sequence>
<accession>A0A427XY18</accession>
<keyword evidence="2" id="KW-1185">Reference proteome</keyword>
<organism evidence="1 2">
    <name type="scientific">Saitozyma podzolica</name>
    <dbReference type="NCBI Taxonomy" id="1890683"/>
    <lineage>
        <taxon>Eukaryota</taxon>
        <taxon>Fungi</taxon>
        <taxon>Dikarya</taxon>
        <taxon>Basidiomycota</taxon>
        <taxon>Agaricomycotina</taxon>
        <taxon>Tremellomycetes</taxon>
        <taxon>Tremellales</taxon>
        <taxon>Trimorphomycetaceae</taxon>
        <taxon>Saitozyma</taxon>
    </lineage>
</organism>
<dbReference type="AlphaFoldDB" id="A0A427XY18"/>
<proteinExistence type="predicted"/>
<gene>
    <name evidence="1" type="ORF">EHS25_005616</name>
</gene>
<dbReference type="Proteomes" id="UP000279259">
    <property type="component" value="Unassembled WGS sequence"/>
</dbReference>
<protein>
    <submittedName>
        <fullName evidence="1">Uncharacterized protein</fullName>
    </submittedName>
</protein>
<comment type="caution">
    <text evidence="1">The sequence shown here is derived from an EMBL/GenBank/DDBJ whole genome shotgun (WGS) entry which is preliminary data.</text>
</comment>
<name>A0A427XY18_9TREE</name>
<dbReference type="EMBL" id="RSCD01000024">
    <property type="protein sequence ID" value="RSH83712.1"/>
    <property type="molecule type" value="Genomic_DNA"/>
</dbReference>
<evidence type="ECO:0000313" key="2">
    <source>
        <dbReference type="Proteomes" id="UP000279259"/>
    </source>
</evidence>